<feature type="coiled-coil region" evidence="1">
    <location>
        <begin position="21"/>
        <end position="51"/>
    </location>
</feature>
<protein>
    <submittedName>
        <fullName evidence="2">Uncharacterized protein</fullName>
    </submittedName>
</protein>
<evidence type="ECO:0000313" key="3">
    <source>
        <dbReference type="Proteomes" id="UP000658720"/>
    </source>
</evidence>
<proteinExistence type="predicted"/>
<evidence type="ECO:0000313" key="2">
    <source>
        <dbReference type="EMBL" id="MBE9254296.1"/>
    </source>
</evidence>
<keyword evidence="1" id="KW-0175">Coiled coil</keyword>
<evidence type="ECO:0000256" key="1">
    <source>
        <dbReference type="SAM" id="Coils"/>
    </source>
</evidence>
<gene>
    <name evidence="2" type="ORF">IQ217_10670</name>
</gene>
<keyword evidence="3" id="KW-1185">Reference proteome</keyword>
<dbReference type="RefSeq" id="WP_194019923.1">
    <property type="nucleotide sequence ID" value="NZ_JADEVV010000027.1"/>
</dbReference>
<sequence>MNIQLVESLVQIIQSLSLEEQKLLKSQLEQIEEKKDNWEEVLEEIEASKQKDLSVRQGKKIELSITEIIHQMREERDQQLLETWQS</sequence>
<reference evidence="2 3" key="1">
    <citation type="submission" date="2020-10" db="EMBL/GenBank/DDBJ databases">
        <authorList>
            <person name="Castelo-Branco R."/>
            <person name="Eusebio N."/>
            <person name="Adriana R."/>
            <person name="Vieira A."/>
            <person name="Brugerolle De Fraissinette N."/>
            <person name="Rezende De Castro R."/>
            <person name="Schneider M.P."/>
            <person name="Vasconcelos V."/>
            <person name="Leao P.N."/>
        </authorList>
    </citation>
    <scope>NUCLEOTIDE SEQUENCE [LARGE SCALE GENOMIC DNA]</scope>
    <source>
        <strain evidence="2 3">LEGE 00031</strain>
    </source>
</reference>
<organism evidence="2 3">
    <name type="scientific">Synechocystis salina LEGE 00031</name>
    <dbReference type="NCBI Taxonomy" id="1828736"/>
    <lineage>
        <taxon>Bacteria</taxon>
        <taxon>Bacillati</taxon>
        <taxon>Cyanobacteriota</taxon>
        <taxon>Cyanophyceae</taxon>
        <taxon>Synechococcales</taxon>
        <taxon>Merismopediaceae</taxon>
        <taxon>Synechocystis</taxon>
    </lineage>
</organism>
<dbReference type="Proteomes" id="UP000658720">
    <property type="component" value="Unassembled WGS sequence"/>
</dbReference>
<accession>A0ABR9VSG6</accession>
<dbReference type="EMBL" id="JADEVV010000027">
    <property type="protein sequence ID" value="MBE9254296.1"/>
    <property type="molecule type" value="Genomic_DNA"/>
</dbReference>
<comment type="caution">
    <text evidence="2">The sequence shown here is derived from an EMBL/GenBank/DDBJ whole genome shotgun (WGS) entry which is preliminary data.</text>
</comment>
<name>A0ABR9VSG6_9SYNC</name>